<evidence type="ECO:0000256" key="1">
    <source>
        <dbReference type="ARBA" id="ARBA00004477"/>
    </source>
</evidence>
<accession>A0A6A6TYH9</accession>
<gene>
    <name evidence="9" type="ORF">BT63DRAFT_430007</name>
</gene>
<feature type="region of interest" description="Disordered" evidence="7">
    <location>
        <begin position="292"/>
        <end position="378"/>
    </location>
</feature>
<dbReference type="GO" id="GO:0140042">
    <property type="term" value="P:lipid droplet formation"/>
    <property type="evidence" value="ECO:0007669"/>
    <property type="project" value="UniProtKB-ARBA"/>
</dbReference>
<feature type="transmembrane region" description="Helical" evidence="8">
    <location>
        <begin position="243"/>
        <end position="269"/>
    </location>
</feature>
<dbReference type="CDD" id="cd23995">
    <property type="entry name" value="Seipin_BSCL2_like"/>
    <property type="match status" value="1"/>
</dbReference>
<reference evidence="9" key="1">
    <citation type="journal article" date="2020" name="Stud. Mycol.">
        <title>101 Dothideomycetes genomes: a test case for predicting lifestyles and emergence of pathogens.</title>
        <authorList>
            <person name="Haridas S."/>
            <person name="Albert R."/>
            <person name="Binder M."/>
            <person name="Bloem J."/>
            <person name="Labutti K."/>
            <person name="Salamov A."/>
            <person name="Andreopoulos B."/>
            <person name="Baker S."/>
            <person name="Barry K."/>
            <person name="Bills G."/>
            <person name="Bluhm B."/>
            <person name="Cannon C."/>
            <person name="Castanera R."/>
            <person name="Culley D."/>
            <person name="Daum C."/>
            <person name="Ezra D."/>
            <person name="Gonzalez J."/>
            <person name="Henrissat B."/>
            <person name="Kuo A."/>
            <person name="Liang C."/>
            <person name="Lipzen A."/>
            <person name="Lutzoni F."/>
            <person name="Magnuson J."/>
            <person name="Mondo S."/>
            <person name="Nolan M."/>
            <person name="Ohm R."/>
            <person name="Pangilinan J."/>
            <person name="Park H.-J."/>
            <person name="Ramirez L."/>
            <person name="Alfaro M."/>
            <person name="Sun H."/>
            <person name="Tritt A."/>
            <person name="Yoshinaga Y."/>
            <person name="Zwiers L.-H."/>
            <person name="Turgeon B."/>
            <person name="Goodwin S."/>
            <person name="Spatafora J."/>
            <person name="Crous P."/>
            <person name="Grigoriev I."/>
        </authorList>
    </citation>
    <scope>NUCLEOTIDE SEQUENCE</scope>
    <source>
        <strain evidence="9">CBS 115976</strain>
    </source>
</reference>
<evidence type="ECO:0000256" key="4">
    <source>
        <dbReference type="ARBA" id="ARBA00022989"/>
    </source>
</evidence>
<organism evidence="9 10">
    <name type="scientific">Microthyrium microscopicum</name>
    <dbReference type="NCBI Taxonomy" id="703497"/>
    <lineage>
        <taxon>Eukaryota</taxon>
        <taxon>Fungi</taxon>
        <taxon>Dikarya</taxon>
        <taxon>Ascomycota</taxon>
        <taxon>Pezizomycotina</taxon>
        <taxon>Dothideomycetes</taxon>
        <taxon>Dothideomycetes incertae sedis</taxon>
        <taxon>Microthyriales</taxon>
        <taxon>Microthyriaceae</taxon>
        <taxon>Microthyrium</taxon>
    </lineage>
</organism>
<keyword evidence="6 8" id="KW-0472">Membrane</keyword>
<evidence type="ECO:0000313" key="9">
    <source>
        <dbReference type="EMBL" id="KAF2663724.1"/>
    </source>
</evidence>
<feature type="compositionally biased region" description="Polar residues" evidence="7">
    <location>
        <begin position="350"/>
        <end position="360"/>
    </location>
</feature>
<comment type="subcellular location">
    <subcellularLocation>
        <location evidence="1">Endoplasmic reticulum membrane</location>
        <topology evidence="1">Multi-pass membrane protein</topology>
    </subcellularLocation>
</comment>
<keyword evidence="2 8" id="KW-0812">Transmembrane</keyword>
<dbReference type="GO" id="GO:0006629">
    <property type="term" value="P:lipid metabolic process"/>
    <property type="evidence" value="ECO:0007669"/>
    <property type="project" value="UniProtKB-KW"/>
</dbReference>
<dbReference type="OrthoDB" id="3990054at2759"/>
<keyword evidence="3" id="KW-0256">Endoplasmic reticulum</keyword>
<evidence type="ECO:0000256" key="2">
    <source>
        <dbReference type="ARBA" id="ARBA00022692"/>
    </source>
</evidence>
<keyword evidence="5" id="KW-0443">Lipid metabolism</keyword>
<dbReference type="InterPro" id="IPR009617">
    <property type="entry name" value="Seipin"/>
</dbReference>
<dbReference type="GO" id="GO:0005789">
    <property type="term" value="C:endoplasmic reticulum membrane"/>
    <property type="evidence" value="ECO:0007669"/>
    <property type="project" value="UniProtKB-SubCell"/>
</dbReference>
<evidence type="ECO:0000256" key="6">
    <source>
        <dbReference type="ARBA" id="ARBA00023136"/>
    </source>
</evidence>
<evidence type="ECO:0008006" key="11">
    <source>
        <dbReference type="Google" id="ProtNLM"/>
    </source>
</evidence>
<protein>
    <recommendedName>
        <fullName evidence="11">Adipose-regulatory protein-domain-containing protein</fullName>
    </recommendedName>
</protein>
<feature type="transmembrane region" description="Helical" evidence="8">
    <location>
        <begin position="37"/>
        <end position="64"/>
    </location>
</feature>
<name>A0A6A6TYH9_9PEZI</name>
<dbReference type="PANTHER" id="PTHR21212">
    <property type="entry name" value="BERNARDINELLI-SEIP CONGENITAL LIPODYSTROPHY 2 HOMOLOG BSCL2 PROTEIN"/>
    <property type="match status" value="1"/>
</dbReference>
<evidence type="ECO:0000256" key="7">
    <source>
        <dbReference type="SAM" id="MobiDB-lite"/>
    </source>
</evidence>
<dbReference type="Pfam" id="PF06775">
    <property type="entry name" value="Seipin"/>
    <property type="match status" value="1"/>
</dbReference>
<evidence type="ECO:0000313" key="10">
    <source>
        <dbReference type="Proteomes" id="UP000799302"/>
    </source>
</evidence>
<dbReference type="AlphaFoldDB" id="A0A6A6TYH9"/>
<proteinExistence type="predicted"/>
<evidence type="ECO:0000256" key="8">
    <source>
        <dbReference type="SAM" id="Phobius"/>
    </source>
</evidence>
<evidence type="ECO:0000256" key="3">
    <source>
        <dbReference type="ARBA" id="ARBA00022824"/>
    </source>
</evidence>
<keyword evidence="10" id="KW-1185">Reference proteome</keyword>
<sequence>MVTSSDDDEEEVGLIVAASDAVLKPLRYATSKPAQRVYLGTLFFLLTGLTLLGFAITAYLLFYYSYVPIRGFSQPIYLQFEPGKHPYGIVQLQKGHVVSDQPYDVDVHLNLPRTPTNTAAGNFMIDVQLFAPSSTTWTENTPKVLVAERRPAIMTYHSPTLEHVYKAVELPLYITGWRKEAEKLTVPLLEGVEFARGWQTVPTSVRIELQSATPLQVYEMTIAFRARLRGIRYMMINYRLSSFVFFTSIFWSVEMTIAACIWVGLSFVFTGKQSQQPAVEQKSEPQIKAEGDILPETNAEPSSPPATPRIKDENDPESVLETYPQATEADVEDEEAGPGSSHKARYSDSGLGTSFESSHGSARRDVVRRRSSKNLTED</sequence>
<keyword evidence="4 8" id="KW-1133">Transmembrane helix</keyword>
<dbReference type="PANTHER" id="PTHR21212:SF0">
    <property type="entry name" value="SEIPIN"/>
    <property type="match status" value="1"/>
</dbReference>
<dbReference type="Proteomes" id="UP000799302">
    <property type="component" value="Unassembled WGS sequence"/>
</dbReference>
<dbReference type="EMBL" id="MU004244">
    <property type="protein sequence ID" value="KAF2663724.1"/>
    <property type="molecule type" value="Genomic_DNA"/>
</dbReference>
<evidence type="ECO:0000256" key="5">
    <source>
        <dbReference type="ARBA" id="ARBA00023098"/>
    </source>
</evidence>